<feature type="compositionally biased region" description="Basic and acidic residues" evidence="7">
    <location>
        <begin position="276"/>
        <end position="294"/>
    </location>
</feature>
<evidence type="ECO:0000313" key="9">
    <source>
        <dbReference type="EMBL" id="TVU09931.1"/>
    </source>
</evidence>
<dbReference type="InterPro" id="IPR050875">
    <property type="entry name" value="Troponin_I"/>
</dbReference>
<feature type="region of interest" description="Disordered" evidence="7">
    <location>
        <begin position="140"/>
        <end position="216"/>
    </location>
</feature>
<evidence type="ECO:0000256" key="3">
    <source>
        <dbReference type="ARBA" id="ARBA00010042"/>
    </source>
</evidence>
<organism evidence="9 10">
    <name type="scientific">Eragrostis curvula</name>
    <name type="common">weeping love grass</name>
    <dbReference type="NCBI Taxonomy" id="38414"/>
    <lineage>
        <taxon>Eukaryota</taxon>
        <taxon>Viridiplantae</taxon>
        <taxon>Streptophyta</taxon>
        <taxon>Embryophyta</taxon>
        <taxon>Tracheophyta</taxon>
        <taxon>Spermatophyta</taxon>
        <taxon>Magnoliopsida</taxon>
        <taxon>Liliopsida</taxon>
        <taxon>Poales</taxon>
        <taxon>Poaceae</taxon>
        <taxon>PACMAD clade</taxon>
        <taxon>Chloridoideae</taxon>
        <taxon>Eragrostideae</taxon>
        <taxon>Eragrostidinae</taxon>
        <taxon>Eragrostis</taxon>
    </lineage>
</organism>
<sequence>MEQLFMKVFERRDWVAAQVQEQADSYAQTLACTLLAAGHRPPDWLLPSRPGEPQQGAFPSPFASASFPRLGAVGLVRFGNGEAIPSTAIRKPEVPNAYMQPVNNCAVLSTLADLDADQHEEPQHEQTSLSKELANTCAEPSMFSRIQRSKSRQRNIEGRSREKDQAANSGSCDGIQDGVKKTNLGTVGSNRTTSSSSSRSCGNVTNNAETSSACPDQENGFYASQGRSCDLKCHSDLGSRGKQLDCVPSLASEDKVICSDNNRSIGNLPIVPLPNHTKEPHSMGRSSLDDLKSDNSKSIDADVKHNQYGLEHGHHDLSAMHSLNEEPSLNCSAEAPGFLGDPVLRKNTHVPEASSLGRARSTVSRTQEMVMLNSDEINCSEISRSVVNPILDKDTLHTEDTKQPQSPNSNVSPVQLPTQLADAKFEANASSGRSMNSLSGEDECVHLSNLLTNGRNSSYSLGMSSVSKAQLPPQTPSDNVCQSSPLFYGTHNNGIHSNGSASADAFESVENVLPQDQYLLARPSLEFGGFIAEADAPLGHPPPDSHNEMVKGNPASELVNCHSGELGDDVHVNEAHYSSTENKKDQYLVPKVISSVSGRTRKMHETERSATSSDKCSGSLWQEGIEQETPVENDLPINAEAGITENVEHINSSQHSLQSILRSSVSYEKNNQLQADKRNGRKGSVADVVQVNGGNSSKRKRVKCQDITFSNSSRTNSLSLNHQDGIGSHVVTAENLSGRSRPSGCNLLRSSEFNEAKNTATKSKNSVASDALENGDTSPELKKHSHVSDVAICNSSCEEALSPNFNHSNGSRSAVERTDFQNSQPQFQNNFDMSAPSALPCCSSITPDIEVCYAKEENLCLEGQCLSVNVSSGEHQDMAIQADEMLYYSGTGPLTILPSHTLDQHVKQASDLVASANKKLSFESGVKHDTGCETEDSVRFLLSDATIPRQKGDESVDCNNEMPEFERFDVSLPFDSPATEKRTFEALCDSRRFGTLSSDISCKVNTVTGMHQLVAPMSKKATSFSFSGDVRQYSTSSDGSIADIFGACGFGISGSFLPSDDVASCSSNDSDKHMSGENPLTPAVEKYSLGKLSTRVGSVSEHMGSIPELSCFRIDEDSGIAEENEHQDVLPESIGNQDQSGRKALQDITGLCQNAENSALHSLGFVDTANTDLITETHVSKLNQNSGLRNDHNYKKPKEKSASLVKREGKFSRSLRNRLSKTEVTDNRNQRNTSDANIGKRSKPSNIVANVSSFIPLVKTKQQSTTACVKKDVRVKALEAAEAAKRLEEKKQNEREMRKAAAKLEREKIKQEKESKQKQEQEQKKKRDTDMATRKRQRDEEERREKERKRRCAEEARKQQKQPIERRHADDEKDAHPKASDNKELRKNLVEAVKGEVKPSETIDLGNKATTSNTDMVVDERPSSLGSHGTENIPNNLDESYVMTPYKDSDDEDEDEEASRRRKKLKPSWVREENLVNILLSDYHQALDPREIFAQKRSFNLSEVLPVHVPMRGFQ</sequence>
<feature type="compositionally biased region" description="Basic and acidic residues" evidence="7">
    <location>
        <begin position="1220"/>
        <end position="1229"/>
    </location>
</feature>
<feature type="compositionally biased region" description="Basic and acidic residues" evidence="7">
    <location>
        <begin position="1189"/>
        <end position="1211"/>
    </location>
</feature>
<gene>
    <name evidence="9" type="ORF">EJB05_43430</name>
</gene>
<evidence type="ECO:0000256" key="1">
    <source>
        <dbReference type="ARBA" id="ARBA00004123"/>
    </source>
</evidence>
<keyword evidence="5" id="KW-0206">Cytoskeleton</keyword>
<dbReference type="GO" id="GO:0005819">
    <property type="term" value="C:spindle"/>
    <property type="evidence" value="ECO:0007669"/>
    <property type="project" value="UniProtKB-SubCell"/>
</dbReference>
<feature type="compositionally biased region" description="Polar residues" evidence="7">
    <location>
        <begin position="756"/>
        <end position="768"/>
    </location>
</feature>
<dbReference type="EMBL" id="RWGY01000039">
    <property type="protein sequence ID" value="TVU09931.1"/>
    <property type="molecule type" value="Genomic_DNA"/>
</dbReference>
<evidence type="ECO:0000256" key="7">
    <source>
        <dbReference type="SAM" id="MobiDB-lite"/>
    </source>
</evidence>
<feature type="compositionally biased region" description="Basic and acidic residues" evidence="7">
    <location>
        <begin position="1352"/>
        <end position="1401"/>
    </location>
</feature>
<dbReference type="GO" id="GO:0005634">
    <property type="term" value="C:nucleus"/>
    <property type="evidence" value="ECO:0007669"/>
    <property type="project" value="UniProtKB-SubCell"/>
</dbReference>
<reference evidence="9 10" key="1">
    <citation type="journal article" date="2019" name="Sci. Rep.">
        <title>A high-quality genome of Eragrostis curvula grass provides insights into Poaceae evolution and supports new strategies to enhance forage quality.</title>
        <authorList>
            <person name="Carballo J."/>
            <person name="Santos B.A.C.M."/>
            <person name="Zappacosta D."/>
            <person name="Garbus I."/>
            <person name="Selva J.P."/>
            <person name="Gallo C.A."/>
            <person name="Diaz A."/>
            <person name="Albertini E."/>
            <person name="Caccamo M."/>
            <person name="Echenique V."/>
        </authorList>
    </citation>
    <scope>NUCLEOTIDE SEQUENCE [LARGE SCALE GENOMIC DNA]</scope>
    <source>
        <strain evidence="10">cv. Victoria</strain>
        <tissue evidence="9">Leaf</tissue>
    </source>
</reference>
<evidence type="ECO:0000259" key="8">
    <source>
        <dbReference type="Pfam" id="PF03941"/>
    </source>
</evidence>
<feature type="compositionally biased region" description="Polar residues" evidence="7">
    <location>
        <begin position="609"/>
        <end position="618"/>
    </location>
</feature>
<evidence type="ECO:0000313" key="10">
    <source>
        <dbReference type="Proteomes" id="UP000324897"/>
    </source>
</evidence>
<name>A0A5J9TGZ7_9POAL</name>
<dbReference type="PANTHER" id="PTHR13738:SF40">
    <property type="entry name" value="INNER CENTROMERE PROTEIN ARK-BINDING DOMAIN-CONTAINING PROTEIN"/>
    <property type="match status" value="1"/>
</dbReference>
<feature type="compositionally biased region" description="Low complexity" evidence="7">
    <location>
        <begin position="185"/>
        <end position="206"/>
    </location>
</feature>
<keyword evidence="6" id="KW-0539">Nucleus</keyword>
<feature type="region of interest" description="Disordered" evidence="7">
    <location>
        <begin position="756"/>
        <end position="783"/>
    </location>
</feature>
<dbReference type="Proteomes" id="UP000324897">
    <property type="component" value="Chromosome 3"/>
</dbReference>
<feature type="region of interest" description="Disordered" evidence="7">
    <location>
        <begin position="269"/>
        <end position="294"/>
    </location>
</feature>
<evidence type="ECO:0000256" key="4">
    <source>
        <dbReference type="ARBA" id="ARBA00022490"/>
    </source>
</evidence>
<comment type="subcellular location">
    <subcellularLocation>
        <location evidence="2">Cytoplasm</location>
        <location evidence="2">Cytoskeleton</location>
        <location evidence="2">Spindle</location>
    </subcellularLocation>
    <subcellularLocation>
        <location evidence="1">Nucleus</location>
    </subcellularLocation>
</comment>
<dbReference type="Gramene" id="TVU09931">
    <property type="protein sequence ID" value="TVU09931"/>
    <property type="gene ID" value="EJB05_43430"/>
</dbReference>
<accession>A0A5J9TGZ7</accession>
<feature type="region of interest" description="Disordered" evidence="7">
    <location>
        <begin position="598"/>
        <end position="618"/>
    </location>
</feature>
<dbReference type="InterPro" id="IPR005635">
    <property type="entry name" value="Inner_centromere_prot_ARK-bd"/>
</dbReference>
<feature type="region of interest" description="Disordered" evidence="7">
    <location>
        <begin position="1287"/>
        <end position="1466"/>
    </location>
</feature>
<protein>
    <recommendedName>
        <fullName evidence="8">Inner centromere protein ARK-binding domain-containing protein</fullName>
    </recommendedName>
</protein>
<evidence type="ECO:0000256" key="5">
    <source>
        <dbReference type="ARBA" id="ARBA00023212"/>
    </source>
</evidence>
<dbReference type="PANTHER" id="PTHR13738">
    <property type="entry name" value="TROPONIN I"/>
    <property type="match status" value="1"/>
</dbReference>
<evidence type="ECO:0000256" key="2">
    <source>
        <dbReference type="ARBA" id="ARBA00004186"/>
    </source>
</evidence>
<feature type="non-terminal residue" evidence="9">
    <location>
        <position position="1"/>
    </location>
</feature>
<keyword evidence="10" id="KW-1185">Reference proteome</keyword>
<evidence type="ECO:0000256" key="6">
    <source>
        <dbReference type="ARBA" id="ARBA00023242"/>
    </source>
</evidence>
<proteinExistence type="inferred from homology"/>
<dbReference type="OrthoDB" id="681218at2759"/>
<feature type="region of interest" description="Disordered" evidence="7">
    <location>
        <begin position="1184"/>
        <end position="1244"/>
    </location>
</feature>
<feature type="domain" description="Inner centromere protein ARK-binding" evidence="8">
    <location>
        <begin position="1448"/>
        <end position="1504"/>
    </location>
</feature>
<comment type="caution">
    <text evidence="9">The sequence shown here is derived from an EMBL/GenBank/DDBJ whole genome shotgun (WGS) entry which is preliminary data.</text>
</comment>
<keyword evidence="4" id="KW-0963">Cytoplasm</keyword>
<feature type="compositionally biased region" description="Basic and acidic residues" evidence="7">
    <location>
        <begin position="154"/>
        <end position="165"/>
    </location>
</feature>
<feature type="compositionally biased region" description="Polar residues" evidence="7">
    <location>
        <begin position="1424"/>
        <end position="1438"/>
    </location>
</feature>
<comment type="similarity">
    <text evidence="3">Belongs to the INCENP family.</text>
</comment>
<dbReference type="Pfam" id="PF03941">
    <property type="entry name" value="INCENP_ARK-bind"/>
    <property type="match status" value="1"/>
</dbReference>
<feature type="compositionally biased region" description="Basic and acidic residues" evidence="7">
    <location>
        <begin position="1287"/>
        <end position="1345"/>
    </location>
</feature>